<comment type="caution">
    <text evidence="2">The sequence shown here is derived from an EMBL/GenBank/DDBJ whole genome shotgun (WGS) entry which is preliminary data.</text>
</comment>
<accession>A0ABV0N341</accession>
<keyword evidence="3" id="KW-1185">Reference proteome</keyword>
<feature type="region of interest" description="Disordered" evidence="1">
    <location>
        <begin position="1"/>
        <end position="24"/>
    </location>
</feature>
<gene>
    <name evidence="2" type="ORF">GOODEAATRI_020945</name>
</gene>
<evidence type="ECO:0000313" key="2">
    <source>
        <dbReference type="EMBL" id="MEQ2165805.1"/>
    </source>
</evidence>
<dbReference type="Gene3D" id="3.40.50.300">
    <property type="entry name" value="P-loop containing nucleotide triphosphate hydrolases"/>
    <property type="match status" value="1"/>
</dbReference>
<organism evidence="2 3">
    <name type="scientific">Goodea atripinnis</name>
    <dbReference type="NCBI Taxonomy" id="208336"/>
    <lineage>
        <taxon>Eukaryota</taxon>
        <taxon>Metazoa</taxon>
        <taxon>Chordata</taxon>
        <taxon>Craniata</taxon>
        <taxon>Vertebrata</taxon>
        <taxon>Euteleostomi</taxon>
        <taxon>Actinopterygii</taxon>
        <taxon>Neopterygii</taxon>
        <taxon>Teleostei</taxon>
        <taxon>Neoteleostei</taxon>
        <taxon>Acanthomorphata</taxon>
        <taxon>Ovalentaria</taxon>
        <taxon>Atherinomorphae</taxon>
        <taxon>Cyprinodontiformes</taxon>
        <taxon>Goodeidae</taxon>
        <taxon>Goodea</taxon>
    </lineage>
</organism>
<protein>
    <submittedName>
        <fullName evidence="2">Uncharacterized protein</fullName>
    </submittedName>
</protein>
<name>A0ABV0N341_9TELE</name>
<dbReference type="Proteomes" id="UP001476798">
    <property type="component" value="Unassembled WGS sequence"/>
</dbReference>
<reference evidence="2 3" key="1">
    <citation type="submission" date="2021-06" db="EMBL/GenBank/DDBJ databases">
        <authorList>
            <person name="Palmer J.M."/>
        </authorList>
    </citation>
    <scope>NUCLEOTIDE SEQUENCE [LARGE SCALE GENOMIC DNA]</scope>
    <source>
        <strain evidence="2 3">GA_2019</strain>
        <tissue evidence="2">Muscle</tissue>
    </source>
</reference>
<dbReference type="EMBL" id="JAHRIO010021985">
    <property type="protein sequence ID" value="MEQ2165805.1"/>
    <property type="molecule type" value="Genomic_DNA"/>
</dbReference>
<evidence type="ECO:0000256" key="1">
    <source>
        <dbReference type="SAM" id="MobiDB-lite"/>
    </source>
</evidence>
<sequence>MNEAPSPRFLGTHLHPDNMPASFNEKKTKDLSTGIHQISSFIGFSLTDNQVQQIAGASTFSAMKESSVNSHGNMGNGRLETGRTILLQNRAERWTTLSTNTWQERSWEPNWTTSVTVSRKKRWKEEQQEGSDGEEELQGLKKASTRNYEFNYGFTLNLNRLLVPDRRSSGHYSYYSTRENKDKGNIWL</sequence>
<dbReference type="InterPro" id="IPR027417">
    <property type="entry name" value="P-loop_NTPase"/>
</dbReference>
<dbReference type="SUPFAM" id="SSF52540">
    <property type="entry name" value="P-loop containing nucleoside triphosphate hydrolases"/>
    <property type="match status" value="1"/>
</dbReference>
<proteinExistence type="predicted"/>
<evidence type="ECO:0000313" key="3">
    <source>
        <dbReference type="Proteomes" id="UP001476798"/>
    </source>
</evidence>